<dbReference type="InterPro" id="IPR012580">
    <property type="entry name" value="NUC153"/>
</dbReference>
<feature type="region of interest" description="Disordered" evidence="6">
    <location>
        <begin position="512"/>
        <end position="594"/>
    </location>
</feature>
<protein>
    <recommendedName>
        <fullName evidence="12">Nucleolar protein 10</fullName>
    </recommendedName>
</protein>
<dbReference type="GO" id="GO:0030686">
    <property type="term" value="C:90S preribosome"/>
    <property type="evidence" value="ECO:0007669"/>
    <property type="project" value="TreeGrafter"/>
</dbReference>
<feature type="compositionally biased region" description="Basic and acidic residues" evidence="6">
    <location>
        <begin position="518"/>
        <end position="543"/>
    </location>
</feature>
<keyword evidence="5" id="KW-0539">Nucleus</keyword>
<evidence type="ECO:0000259" key="8">
    <source>
        <dbReference type="Pfam" id="PF23097"/>
    </source>
</evidence>
<dbReference type="GO" id="GO:0000462">
    <property type="term" value="P:maturation of SSU-rRNA from tricistronic rRNA transcript (SSU-rRNA, 5.8S rRNA, LSU-rRNA)"/>
    <property type="evidence" value="ECO:0007669"/>
    <property type="project" value="TreeGrafter"/>
</dbReference>
<feature type="domain" description="Nucleolar protein 10-like N-terminal" evidence="9">
    <location>
        <begin position="1"/>
        <end position="364"/>
    </location>
</feature>
<dbReference type="Proteomes" id="UP000728032">
    <property type="component" value="Unassembled WGS sequence"/>
</dbReference>
<feature type="region of interest" description="Disordered" evidence="6">
    <location>
        <begin position="454"/>
        <end position="482"/>
    </location>
</feature>
<dbReference type="GO" id="GO:0032040">
    <property type="term" value="C:small-subunit processome"/>
    <property type="evidence" value="ECO:0007669"/>
    <property type="project" value="TreeGrafter"/>
</dbReference>
<dbReference type="Pfam" id="PF08159">
    <property type="entry name" value="NUC153"/>
    <property type="match status" value="1"/>
</dbReference>
<dbReference type="OrthoDB" id="273340at2759"/>
<dbReference type="InterPro" id="IPR036322">
    <property type="entry name" value="WD40_repeat_dom_sf"/>
</dbReference>
<dbReference type="EMBL" id="CAJPVJ010004464">
    <property type="protein sequence ID" value="CAG2168634.1"/>
    <property type="molecule type" value="Genomic_DNA"/>
</dbReference>
<proteinExistence type="inferred from homology"/>
<dbReference type="InterPro" id="IPR040382">
    <property type="entry name" value="NOL10/Enp2"/>
</dbReference>
<comment type="subcellular location">
    <subcellularLocation>
        <location evidence="1">Nucleus</location>
        <location evidence="1">Nucleolus</location>
    </subcellularLocation>
</comment>
<dbReference type="FunFam" id="2.130.10.10:FF:001909">
    <property type="entry name" value="WD repeat, SAM and U-box domain-containing protein"/>
    <property type="match status" value="1"/>
</dbReference>
<dbReference type="AlphaFoldDB" id="A0A7R9M272"/>
<organism evidence="10">
    <name type="scientific">Oppiella nova</name>
    <dbReference type="NCBI Taxonomy" id="334625"/>
    <lineage>
        <taxon>Eukaryota</taxon>
        <taxon>Metazoa</taxon>
        <taxon>Ecdysozoa</taxon>
        <taxon>Arthropoda</taxon>
        <taxon>Chelicerata</taxon>
        <taxon>Arachnida</taxon>
        <taxon>Acari</taxon>
        <taxon>Acariformes</taxon>
        <taxon>Sarcoptiformes</taxon>
        <taxon>Oribatida</taxon>
        <taxon>Brachypylina</taxon>
        <taxon>Oppioidea</taxon>
        <taxon>Oppiidae</taxon>
        <taxon>Oppiella</taxon>
    </lineage>
</organism>
<dbReference type="EMBL" id="OC919289">
    <property type="protein sequence ID" value="CAD7651056.1"/>
    <property type="molecule type" value="Genomic_DNA"/>
</dbReference>
<evidence type="ECO:0000259" key="9">
    <source>
        <dbReference type="Pfam" id="PF23098"/>
    </source>
</evidence>
<evidence type="ECO:0000256" key="1">
    <source>
        <dbReference type="ARBA" id="ARBA00004604"/>
    </source>
</evidence>
<sequence length="627" mass="71941">MQVSEVNDIKIYNLSHGKTIPEWLSDRKKRLLLKKDVDLRRRIQLIQDLEMPAVSHGIQVSGDGQYVIATGVYKPRVRCYDVNQLAMKFERCFDEEVVKFNVLSEDYTKLVFLFVDRYVELHSQFGRYYRIRIPHFGRDMTYNTSSCDLYFVGDSSQVYRLNLEVGSFLKPFDTTCISFNTCALNPHHNLFVCGSHEGMVEAFDPRSKSRVAVLDCGLNSVTTETSVEGMPSVTHIAFKDALHMAVGTATGQVLMYDIRANKPYFVKDHRYGLPIKDIEFIDGLDLIASMDSKIIKIWNRQTGEPYTAIQADSDFNDICIVPNTGMMFVANEAPKILSYYMPSIGPAPKWCAFLDRITEELEESTENTIYDDYKFVTQKELEELGLTQLMGTNLLRAYMHGFFLDIRLYHKAKASSNPFAYEEYRKKKIKEKMESERGDRVVVKSSLPKVNSELAQRLAEESQNKTSKSSKKSKPDLLSDDRFKDIFSNPDFEINEQSDEYKLLHPVVNKLSKPQTKSSEESKAKYIHNFEEIGSDEDMKGSSDSDSESEGESESESSDDNHNWTEEVKQNYRQMMRDGNRSEESTSRPANAKFYQLKADKTFANINDMNTNSARNASKASFEERLK</sequence>
<evidence type="ECO:0000256" key="2">
    <source>
        <dbReference type="ARBA" id="ARBA00005264"/>
    </source>
</evidence>
<evidence type="ECO:0000313" key="11">
    <source>
        <dbReference type="Proteomes" id="UP000728032"/>
    </source>
</evidence>
<feature type="compositionally biased region" description="Basic and acidic residues" evidence="6">
    <location>
        <begin position="559"/>
        <end position="586"/>
    </location>
</feature>
<dbReference type="InterPro" id="IPR015943">
    <property type="entry name" value="WD40/YVTN_repeat-like_dom_sf"/>
</dbReference>
<feature type="domain" description="NUC153" evidence="7">
    <location>
        <begin position="480"/>
        <end position="507"/>
    </location>
</feature>
<feature type="compositionally biased region" description="Acidic residues" evidence="6">
    <location>
        <begin position="545"/>
        <end position="558"/>
    </location>
</feature>
<feature type="compositionally biased region" description="Basic and acidic residues" evidence="6">
    <location>
        <begin position="473"/>
        <end position="482"/>
    </location>
</feature>
<evidence type="ECO:0000256" key="3">
    <source>
        <dbReference type="ARBA" id="ARBA00022574"/>
    </source>
</evidence>
<dbReference type="PANTHER" id="PTHR14927:SF0">
    <property type="entry name" value="NUCLEOLAR PROTEIN 10"/>
    <property type="match status" value="1"/>
</dbReference>
<reference evidence="10" key="1">
    <citation type="submission" date="2020-11" db="EMBL/GenBank/DDBJ databases">
        <authorList>
            <person name="Tran Van P."/>
        </authorList>
    </citation>
    <scope>NUCLEOTIDE SEQUENCE</scope>
</reference>
<evidence type="ECO:0000256" key="4">
    <source>
        <dbReference type="ARBA" id="ARBA00022737"/>
    </source>
</evidence>
<name>A0A7R9M272_9ACAR</name>
<dbReference type="Gene3D" id="2.130.10.10">
    <property type="entry name" value="YVTN repeat-like/Quinoprotein amine dehydrogenase"/>
    <property type="match status" value="1"/>
</dbReference>
<evidence type="ECO:0000313" key="10">
    <source>
        <dbReference type="EMBL" id="CAD7651056.1"/>
    </source>
</evidence>
<feature type="domain" description="Nucleolar protein 10-like second" evidence="8">
    <location>
        <begin position="369"/>
        <end position="416"/>
    </location>
</feature>
<accession>A0A7R9M272</accession>
<keyword evidence="11" id="KW-1185">Reference proteome</keyword>
<dbReference type="SUPFAM" id="SSF50978">
    <property type="entry name" value="WD40 repeat-like"/>
    <property type="match status" value="1"/>
</dbReference>
<evidence type="ECO:0000256" key="6">
    <source>
        <dbReference type="SAM" id="MobiDB-lite"/>
    </source>
</evidence>
<feature type="region of interest" description="Disordered" evidence="6">
    <location>
        <begin position="606"/>
        <end position="627"/>
    </location>
</feature>
<evidence type="ECO:0000256" key="5">
    <source>
        <dbReference type="ARBA" id="ARBA00023242"/>
    </source>
</evidence>
<keyword evidence="4" id="KW-0677">Repeat</keyword>
<comment type="similarity">
    <text evidence="2">Belongs to the WD repeat NOL10/ENP2 family.</text>
</comment>
<dbReference type="InterPro" id="IPR056550">
    <property type="entry name" value="NOL10_2nd"/>
</dbReference>
<dbReference type="InterPro" id="IPR056551">
    <property type="entry name" value="Beta-prop_NOL10_N"/>
</dbReference>
<feature type="compositionally biased region" description="Polar residues" evidence="6">
    <location>
        <begin position="606"/>
        <end position="619"/>
    </location>
</feature>
<gene>
    <name evidence="10" type="ORF">ONB1V03_LOCUS8121</name>
</gene>
<evidence type="ECO:0000259" key="7">
    <source>
        <dbReference type="Pfam" id="PF08159"/>
    </source>
</evidence>
<feature type="non-terminal residue" evidence="10">
    <location>
        <position position="627"/>
    </location>
</feature>
<dbReference type="Pfam" id="PF23097">
    <property type="entry name" value="NOL10_2nd"/>
    <property type="match status" value="1"/>
</dbReference>
<keyword evidence="3" id="KW-0853">WD repeat</keyword>
<evidence type="ECO:0008006" key="12">
    <source>
        <dbReference type="Google" id="ProtNLM"/>
    </source>
</evidence>
<dbReference type="PANTHER" id="PTHR14927">
    <property type="entry name" value="NUCLEOLAR PROTEIN 10"/>
    <property type="match status" value="1"/>
</dbReference>
<dbReference type="Pfam" id="PF23098">
    <property type="entry name" value="Beta-prop_NOL10_N"/>
    <property type="match status" value="1"/>
</dbReference>